<dbReference type="Gene3D" id="3.30.420.10">
    <property type="entry name" value="Ribonuclease H-like superfamily/Ribonuclease H"/>
    <property type="match status" value="1"/>
</dbReference>
<evidence type="ECO:0000256" key="1">
    <source>
        <dbReference type="SAM" id="MobiDB-lite"/>
    </source>
</evidence>
<dbReference type="Proteomes" id="UP000321085">
    <property type="component" value="Unassembled WGS sequence"/>
</dbReference>
<feature type="region of interest" description="Disordered" evidence="1">
    <location>
        <begin position="715"/>
        <end position="759"/>
    </location>
</feature>
<dbReference type="InterPro" id="IPR001584">
    <property type="entry name" value="Integrase_cat-core"/>
</dbReference>
<evidence type="ECO:0000259" key="2">
    <source>
        <dbReference type="PROSITE" id="PS50994"/>
    </source>
</evidence>
<organism evidence="3 4">
    <name type="scientific">Microvirga aerophila</name>
    <dbReference type="NCBI Taxonomy" id="670291"/>
    <lineage>
        <taxon>Bacteria</taxon>
        <taxon>Pseudomonadati</taxon>
        <taxon>Pseudomonadota</taxon>
        <taxon>Alphaproteobacteria</taxon>
        <taxon>Hyphomicrobiales</taxon>
        <taxon>Methylobacteriaceae</taxon>
        <taxon>Microvirga</taxon>
    </lineage>
</organism>
<dbReference type="GO" id="GO:0003676">
    <property type="term" value="F:nucleic acid binding"/>
    <property type="evidence" value="ECO:0007669"/>
    <property type="project" value="InterPro"/>
</dbReference>
<dbReference type="InterPro" id="IPR036397">
    <property type="entry name" value="RNaseH_sf"/>
</dbReference>
<feature type="compositionally biased region" description="Basic and acidic residues" evidence="1">
    <location>
        <begin position="640"/>
        <end position="650"/>
    </location>
</feature>
<gene>
    <name evidence="3" type="ORF">MAE02_13450</name>
</gene>
<reference evidence="3 4" key="1">
    <citation type="submission" date="2019-07" db="EMBL/GenBank/DDBJ databases">
        <title>Whole genome shotgun sequence of Microvirga aerophila NBRC 106136.</title>
        <authorList>
            <person name="Hosoyama A."/>
            <person name="Uohara A."/>
            <person name="Ohji S."/>
            <person name="Ichikawa N."/>
        </authorList>
    </citation>
    <scope>NUCLEOTIDE SEQUENCE [LARGE SCALE GENOMIC DNA]</scope>
    <source>
        <strain evidence="3 4">NBRC 106136</strain>
    </source>
</reference>
<evidence type="ECO:0000313" key="3">
    <source>
        <dbReference type="EMBL" id="GEO13649.1"/>
    </source>
</evidence>
<comment type="caution">
    <text evidence="3">The sequence shown here is derived from an EMBL/GenBank/DDBJ whole genome shotgun (WGS) entry which is preliminary data.</text>
</comment>
<feature type="region of interest" description="Disordered" evidence="1">
    <location>
        <begin position="625"/>
        <end position="699"/>
    </location>
</feature>
<protein>
    <recommendedName>
        <fullName evidence="2">Integrase catalytic domain-containing protein</fullName>
    </recommendedName>
</protein>
<accession>A0A512BNW1</accession>
<dbReference type="AlphaFoldDB" id="A0A512BNW1"/>
<dbReference type="GO" id="GO:0015074">
    <property type="term" value="P:DNA integration"/>
    <property type="evidence" value="ECO:0007669"/>
    <property type="project" value="InterPro"/>
</dbReference>
<proteinExistence type="predicted"/>
<evidence type="ECO:0000313" key="4">
    <source>
        <dbReference type="Proteomes" id="UP000321085"/>
    </source>
</evidence>
<name>A0A512BNW1_9HYPH</name>
<dbReference type="PROSITE" id="PS50994">
    <property type="entry name" value="INTEGRASE"/>
    <property type="match status" value="1"/>
</dbReference>
<dbReference type="InterPro" id="IPR012337">
    <property type="entry name" value="RNaseH-like_sf"/>
</dbReference>
<keyword evidence="4" id="KW-1185">Reference proteome</keyword>
<feature type="region of interest" description="Disordered" evidence="1">
    <location>
        <begin position="28"/>
        <end position="57"/>
    </location>
</feature>
<dbReference type="EMBL" id="BJYU01000015">
    <property type="protein sequence ID" value="GEO13649.1"/>
    <property type="molecule type" value="Genomic_DNA"/>
</dbReference>
<feature type="domain" description="Integrase catalytic" evidence="2">
    <location>
        <begin position="232"/>
        <end position="440"/>
    </location>
</feature>
<dbReference type="SUPFAM" id="SSF53098">
    <property type="entry name" value="Ribonuclease H-like"/>
    <property type="match status" value="1"/>
</dbReference>
<sequence length="759" mass="86417">MLRHEGTNRLELPPTSWEAIEKAHEEGRLRRLPFEGKGHRARKAGREDPRPGPMKPDEAVRKAYLDAWDAEPKHTSQSKAAMDRWVRKVSQRPDFRMYSYWIPGGVSVARWARERGVLGHRPPEEMIDRRGKGKRAPRRDGGYHKALKTAALWYWSLDTRTPEQAVNRINVVFDYLDARRKRTNRKARKRQRPSDTAIRKKIKEVECYDTWMTKWGGARAVERWHAVGEGLIATKPLEIVIFDHTKSDAWVIYDPVRKLVRGRPWVTLAIDVFTRIILACFVTYRRPCTSTATELVMRINQPKNWIKDKFAHLENGMEAYGKATRIVVDHEWAHKGPSFRQGMKLIGTGVEWPRKRNPQAKAIGEKIFDTINKLCFHRSAGSVPLPAHILRRWGYDPSKTKTASTEEFEANLFKAICDVYQMEPHPAIGKAPLQAWREETEGRHIPVVDNIAYLKAALGRVKKDITLDKAGLVCNGVRYHDQSIVNWLLPELARGEPICSQRKAGSAKASGLWGTIDPENIDHFNLYVEGRNRFVTINAAADHAEYVRDLPEDVYEAMKAANKAANKAFHSPADRARTRNELCRMMEKAVPARQVEARLNQHRLREKLADLGMLQRNIVKFEEAPSSVDGRARPLALPVDLDRQREDRGRPPKQHRSKKAAQAQKAAIRHKKVQAAIKAKQCDQPDPAGDNSPAQRPQKDWDTLLKVPDPEAFMNNLGPGWGSTARATPEDTQVSEPARNGRNGLNTLMPNRGGCPSRE</sequence>